<comment type="caution">
    <text evidence="2">The sequence shown here is derived from an EMBL/GenBank/DDBJ whole genome shotgun (WGS) entry which is preliminary data.</text>
</comment>
<dbReference type="InterPro" id="IPR024047">
    <property type="entry name" value="MM3350-like_sf"/>
</dbReference>
<evidence type="ECO:0000313" key="3">
    <source>
        <dbReference type="Proteomes" id="UP000180057"/>
    </source>
</evidence>
<organism evidence="2 3">
    <name type="scientific">Anaerobacillus alkalidiazotrophicus</name>
    <dbReference type="NCBI Taxonomy" id="472963"/>
    <lineage>
        <taxon>Bacteria</taxon>
        <taxon>Bacillati</taxon>
        <taxon>Bacillota</taxon>
        <taxon>Bacilli</taxon>
        <taxon>Bacillales</taxon>
        <taxon>Bacillaceae</taxon>
        <taxon>Anaerobacillus</taxon>
    </lineage>
</organism>
<dbReference type="STRING" id="472963.BKP45_06670"/>
<accession>A0A1S2MEN4</accession>
<dbReference type="InterPro" id="IPR012912">
    <property type="entry name" value="Plasmid_pRiA4b_Orf3-like"/>
</dbReference>
<dbReference type="EMBL" id="MLQS01000001">
    <property type="protein sequence ID" value="OIJ22317.1"/>
    <property type="molecule type" value="Genomic_DNA"/>
</dbReference>
<evidence type="ECO:0000259" key="1">
    <source>
        <dbReference type="Pfam" id="PF07929"/>
    </source>
</evidence>
<dbReference type="Gene3D" id="3.10.290.30">
    <property type="entry name" value="MM3350-like"/>
    <property type="match status" value="1"/>
</dbReference>
<evidence type="ECO:0000313" key="2">
    <source>
        <dbReference type="EMBL" id="OIJ22317.1"/>
    </source>
</evidence>
<sequence length="283" mass="33229">MQWSEYGGAPTNIDILFEHLEKYPINKKINIKKKQTLYYLLDNFRHFLNFFHYFGIWEVKLQEKKADASSITANYRASSIVITPLFALLKDALYDTWNMDSEVDHWIEGLELFSVLLGESNELGNLKQILSEQRSDNEINDEEVSFFSRLQSLFPPEDLSKSYVSREDNYVAGRYLFKVTLNKRCSKTVELSSTNTLLDFHNCIQQAFELNDDHLYAFYMDNNKFSRRCYNSPMDNYGPFVHEVVIGMLNLYKGQSFLYLFNFGDEIEFNIDVLKIENVEFGV</sequence>
<dbReference type="OrthoDB" id="9801392at2"/>
<reference evidence="2 3" key="1">
    <citation type="submission" date="2016-10" db="EMBL/GenBank/DDBJ databases">
        <title>Draft genome sequences of four alkaliphilic bacteria belonging to the Anaerobacillus genus.</title>
        <authorList>
            <person name="Bassil N.M."/>
            <person name="Lloyd J.R."/>
        </authorList>
    </citation>
    <scope>NUCLEOTIDE SEQUENCE [LARGE SCALE GENOMIC DNA]</scope>
    <source>
        <strain evidence="2 3">DSM 22531</strain>
    </source>
</reference>
<keyword evidence="3" id="KW-1185">Reference proteome</keyword>
<dbReference type="Proteomes" id="UP000180057">
    <property type="component" value="Unassembled WGS sequence"/>
</dbReference>
<dbReference type="SUPFAM" id="SSF159941">
    <property type="entry name" value="MM3350-like"/>
    <property type="match status" value="1"/>
</dbReference>
<protein>
    <recommendedName>
        <fullName evidence="1">Plasmid pRiA4b Orf3-like domain-containing protein</fullName>
    </recommendedName>
</protein>
<name>A0A1S2MEN4_9BACI</name>
<proteinExistence type="predicted"/>
<feature type="domain" description="Plasmid pRiA4b Orf3-like" evidence="1">
    <location>
        <begin position="178"/>
        <end position="278"/>
    </location>
</feature>
<gene>
    <name evidence="2" type="ORF">BKP45_06670</name>
</gene>
<dbReference type="Pfam" id="PF07929">
    <property type="entry name" value="PRiA4_ORF3"/>
    <property type="match status" value="1"/>
</dbReference>
<dbReference type="AlphaFoldDB" id="A0A1S2MEN4"/>
<dbReference type="RefSeq" id="WP_071388872.1">
    <property type="nucleotide sequence ID" value="NZ_MLQS01000001.1"/>
</dbReference>